<keyword evidence="2" id="KW-0472">Membrane</keyword>
<dbReference type="Pfam" id="PF13347">
    <property type="entry name" value="MFS_2"/>
    <property type="match status" value="1"/>
</dbReference>
<dbReference type="EMBL" id="AZEF01000017">
    <property type="protein sequence ID" value="KRL01992.1"/>
    <property type="molecule type" value="Genomic_DNA"/>
</dbReference>
<comment type="caution">
    <text evidence="3">The sequence shown here is derived from an EMBL/GenBank/DDBJ whole genome shotgun (WGS) entry which is preliminary data.</text>
</comment>
<proteinExistence type="predicted"/>
<sequence>MDKKTETKWPERISYGLSDAADNLVFQVMTTYLLFFYTDVYGLAPGAVAILFVVARIADTLESLLIGIMIDRTHSRFGKSRPFFLWYALPYVAFAILTFVTPAFSATGKLIWAYVTYLGLGFFYTAVNVPITSVLPTMTQNGRELTLLGVIRQFCGSSVQIVVAIFTLPLVALLGQGDQKQGFLLTICVFGVISLFLILNTFFQIHERYTSEDLSHQPFKKVVQMLGRNKQWLTISVVIFLYWLVTAIKNQTTIYYFKYVLHDEQLVPLANSFTLTALVGVLLIMHLTSLRSKKQTMSIGIILAFGGQCLLSVGVYGSWLPVLFSGIMLNSIGHGIIVGLVSIMIADTIRYGMTMGIQAEGVLASTDDLGVNLGLGLGGLITAGLFHLSGYLPNHAQNTATLHMINLNYVWLPLIIYFLMLLVLHLYYDETKMQQALKKGYRP</sequence>
<organism evidence="3 4">
    <name type="scientific">Liquorilactobacillus capillatus DSM 19910</name>
    <dbReference type="NCBI Taxonomy" id="1423731"/>
    <lineage>
        <taxon>Bacteria</taxon>
        <taxon>Bacillati</taxon>
        <taxon>Bacillota</taxon>
        <taxon>Bacilli</taxon>
        <taxon>Lactobacillales</taxon>
        <taxon>Lactobacillaceae</taxon>
        <taxon>Liquorilactobacillus</taxon>
    </lineage>
</organism>
<dbReference type="GO" id="GO:0015293">
    <property type="term" value="F:symporter activity"/>
    <property type="evidence" value="ECO:0007669"/>
    <property type="project" value="InterPro"/>
</dbReference>
<dbReference type="RefSeq" id="WP_057743408.1">
    <property type="nucleotide sequence ID" value="NZ_AZEF01000017.1"/>
</dbReference>
<dbReference type="NCBIfam" id="TIGR00792">
    <property type="entry name" value="gph"/>
    <property type="match status" value="1"/>
</dbReference>
<feature type="transmembrane region" description="Helical" evidence="2">
    <location>
        <begin position="299"/>
        <end position="319"/>
    </location>
</feature>
<feature type="transmembrane region" description="Helical" evidence="2">
    <location>
        <begin position="83"/>
        <end position="105"/>
    </location>
</feature>
<dbReference type="STRING" id="1423731.FC81_GL000982"/>
<feature type="transmembrane region" description="Helical" evidence="2">
    <location>
        <begin position="147"/>
        <end position="171"/>
    </location>
</feature>
<dbReference type="InterPro" id="IPR039672">
    <property type="entry name" value="MFS_2"/>
</dbReference>
<dbReference type="GO" id="GO:0008643">
    <property type="term" value="P:carbohydrate transport"/>
    <property type="evidence" value="ECO:0007669"/>
    <property type="project" value="InterPro"/>
</dbReference>
<feature type="transmembrane region" description="Helical" evidence="2">
    <location>
        <begin position="268"/>
        <end position="287"/>
    </location>
</feature>
<feature type="transmembrane region" description="Helical" evidence="2">
    <location>
        <begin position="231"/>
        <end position="248"/>
    </location>
</feature>
<name>A0A0R1MEP0_9LACO</name>
<keyword evidence="1" id="KW-0813">Transport</keyword>
<dbReference type="GO" id="GO:0005886">
    <property type="term" value="C:plasma membrane"/>
    <property type="evidence" value="ECO:0007669"/>
    <property type="project" value="TreeGrafter"/>
</dbReference>
<evidence type="ECO:0000313" key="4">
    <source>
        <dbReference type="Proteomes" id="UP000051621"/>
    </source>
</evidence>
<keyword evidence="2" id="KW-1133">Transmembrane helix</keyword>
<keyword evidence="1" id="KW-0762">Sugar transport</keyword>
<evidence type="ECO:0000256" key="1">
    <source>
        <dbReference type="ARBA" id="ARBA00022597"/>
    </source>
</evidence>
<reference evidence="3 4" key="1">
    <citation type="journal article" date="2015" name="Genome Announc.">
        <title>Expanding the biotechnology potential of lactobacilli through comparative genomics of 213 strains and associated genera.</title>
        <authorList>
            <person name="Sun Z."/>
            <person name="Harris H.M."/>
            <person name="McCann A."/>
            <person name="Guo C."/>
            <person name="Argimon S."/>
            <person name="Zhang W."/>
            <person name="Yang X."/>
            <person name="Jeffery I.B."/>
            <person name="Cooney J.C."/>
            <person name="Kagawa T.F."/>
            <person name="Liu W."/>
            <person name="Song Y."/>
            <person name="Salvetti E."/>
            <person name="Wrobel A."/>
            <person name="Rasinkangas P."/>
            <person name="Parkhill J."/>
            <person name="Rea M.C."/>
            <person name="O'Sullivan O."/>
            <person name="Ritari J."/>
            <person name="Douillard F.P."/>
            <person name="Paul Ross R."/>
            <person name="Yang R."/>
            <person name="Briner A.E."/>
            <person name="Felis G.E."/>
            <person name="de Vos W.M."/>
            <person name="Barrangou R."/>
            <person name="Klaenhammer T.R."/>
            <person name="Caufield P.W."/>
            <person name="Cui Y."/>
            <person name="Zhang H."/>
            <person name="O'Toole P.W."/>
        </authorList>
    </citation>
    <scope>NUCLEOTIDE SEQUENCE [LARGE SCALE GENOMIC DNA]</scope>
    <source>
        <strain evidence="3 4">DSM 19910</strain>
    </source>
</reference>
<dbReference type="AlphaFoldDB" id="A0A0R1MEP0"/>
<feature type="transmembrane region" description="Helical" evidence="2">
    <location>
        <begin position="183"/>
        <end position="203"/>
    </location>
</feature>
<dbReference type="PATRIC" id="fig|1423731.3.peg.1010"/>
<dbReference type="Proteomes" id="UP000051621">
    <property type="component" value="Unassembled WGS sequence"/>
</dbReference>
<feature type="transmembrane region" description="Helical" evidence="2">
    <location>
        <begin position="111"/>
        <end position="135"/>
    </location>
</feature>
<dbReference type="SUPFAM" id="SSF103473">
    <property type="entry name" value="MFS general substrate transporter"/>
    <property type="match status" value="1"/>
</dbReference>
<gene>
    <name evidence="3" type="ORF">FC81_GL000982</name>
</gene>
<feature type="transmembrane region" description="Helical" evidence="2">
    <location>
        <begin position="43"/>
        <end position="71"/>
    </location>
</feature>
<dbReference type="GO" id="GO:0006814">
    <property type="term" value="P:sodium ion transport"/>
    <property type="evidence" value="ECO:0007669"/>
    <property type="project" value="InterPro"/>
</dbReference>
<evidence type="ECO:0000313" key="3">
    <source>
        <dbReference type="EMBL" id="KRL01992.1"/>
    </source>
</evidence>
<dbReference type="CDD" id="cd17332">
    <property type="entry name" value="MFS_MelB_like"/>
    <property type="match status" value="1"/>
</dbReference>
<dbReference type="OrthoDB" id="9764596at2"/>
<accession>A0A0R1MEP0</accession>
<dbReference type="PANTHER" id="PTHR11328">
    <property type="entry name" value="MAJOR FACILITATOR SUPERFAMILY DOMAIN-CONTAINING PROTEIN"/>
    <property type="match status" value="1"/>
</dbReference>
<dbReference type="InterPro" id="IPR036259">
    <property type="entry name" value="MFS_trans_sf"/>
</dbReference>
<dbReference type="InterPro" id="IPR001927">
    <property type="entry name" value="Na/Gal_symport"/>
</dbReference>
<feature type="transmembrane region" description="Helical" evidence="2">
    <location>
        <begin position="369"/>
        <end position="389"/>
    </location>
</feature>
<protein>
    <submittedName>
        <fullName evidence="3">Na+ xyloside symporter or related transporter</fullName>
    </submittedName>
</protein>
<feature type="transmembrane region" description="Helical" evidence="2">
    <location>
        <begin position="331"/>
        <end position="349"/>
    </location>
</feature>
<keyword evidence="2" id="KW-0812">Transmembrane</keyword>
<dbReference type="Gene3D" id="1.20.1250.20">
    <property type="entry name" value="MFS general substrate transporter like domains"/>
    <property type="match status" value="1"/>
</dbReference>
<dbReference type="PANTHER" id="PTHR11328:SF24">
    <property type="entry name" value="MAJOR FACILITATOR SUPERFAMILY (MFS) PROFILE DOMAIN-CONTAINING PROTEIN"/>
    <property type="match status" value="1"/>
</dbReference>
<keyword evidence="4" id="KW-1185">Reference proteome</keyword>
<feature type="transmembrane region" description="Helical" evidence="2">
    <location>
        <begin position="409"/>
        <end position="428"/>
    </location>
</feature>
<evidence type="ECO:0000256" key="2">
    <source>
        <dbReference type="SAM" id="Phobius"/>
    </source>
</evidence>